<evidence type="ECO:0000256" key="1">
    <source>
        <dbReference type="SAM" id="SignalP"/>
    </source>
</evidence>
<organism evidence="2 3">
    <name type="scientific">Pelagicoccus enzymogenes</name>
    <dbReference type="NCBI Taxonomy" id="2773457"/>
    <lineage>
        <taxon>Bacteria</taxon>
        <taxon>Pseudomonadati</taxon>
        <taxon>Verrucomicrobiota</taxon>
        <taxon>Opitutia</taxon>
        <taxon>Puniceicoccales</taxon>
        <taxon>Pelagicoccaceae</taxon>
        <taxon>Pelagicoccus</taxon>
    </lineage>
</organism>
<dbReference type="AlphaFoldDB" id="A0A927IFQ6"/>
<dbReference type="EMBL" id="JACYFG010000004">
    <property type="protein sequence ID" value="MBD5778351.1"/>
    <property type="molecule type" value="Genomic_DNA"/>
</dbReference>
<accession>A0A927IFQ6</accession>
<feature type="signal peptide" evidence="1">
    <location>
        <begin position="1"/>
        <end position="20"/>
    </location>
</feature>
<comment type="caution">
    <text evidence="2">The sequence shown here is derived from an EMBL/GenBank/DDBJ whole genome shotgun (WGS) entry which is preliminary data.</text>
</comment>
<keyword evidence="1" id="KW-0732">Signal</keyword>
<evidence type="ECO:0000313" key="2">
    <source>
        <dbReference type="EMBL" id="MBD5778351.1"/>
    </source>
</evidence>
<gene>
    <name evidence="2" type="ORF">IEN85_02445</name>
</gene>
<protein>
    <submittedName>
        <fullName evidence="2">Uncharacterized protein</fullName>
    </submittedName>
</protein>
<dbReference type="RefSeq" id="WP_191615487.1">
    <property type="nucleotide sequence ID" value="NZ_JACYFG010000004.1"/>
</dbReference>
<keyword evidence="3" id="KW-1185">Reference proteome</keyword>
<reference evidence="2" key="1">
    <citation type="submission" date="2020-09" db="EMBL/GenBank/DDBJ databases">
        <title>Pelagicoccus enzymogenes sp. nov. with an EPS production, isolated from marine sediment.</title>
        <authorList>
            <person name="Feng X."/>
        </authorList>
    </citation>
    <scope>NUCLEOTIDE SEQUENCE</scope>
    <source>
        <strain evidence="2">NFK12</strain>
    </source>
</reference>
<dbReference type="Proteomes" id="UP000622317">
    <property type="component" value="Unassembled WGS sequence"/>
</dbReference>
<feature type="chain" id="PRO_5036744561" evidence="1">
    <location>
        <begin position="21"/>
        <end position="308"/>
    </location>
</feature>
<proteinExistence type="predicted"/>
<sequence length="308" mass="34465">MRTSAILILPFLSLSLQCFIAVPTTSAKEPRPRHTMAHSVTSPNYERERLDNGAWKAETYALAMGKTIDPSGKDESLNALTVKEMAEILANALHRQNYLPQSDPRKTDLMIVVNWGKTIPFDDGLSQSAIQNLTATIDQLDSLELDGESAGAVTFSATPSEAKLETMLTIQSMAERARRQANDYNAQLLGFAPDLFEHYKDDTLGGPQRLIFDDLVAEVEASRYFVILVAYDFKKLVEKKEKEVLWITRFSMRAKGRNFDEELANMAQSASKLFGTASGRMRRNLLPGKIEMGELEVIDTSEDHKDIE</sequence>
<name>A0A927IFQ6_9BACT</name>
<evidence type="ECO:0000313" key="3">
    <source>
        <dbReference type="Proteomes" id="UP000622317"/>
    </source>
</evidence>